<dbReference type="Proteomes" id="UP000292347">
    <property type="component" value="Unassembled WGS sequence"/>
</dbReference>
<accession>A0A4Q2J0H5</accession>
<sequence length="140" mass="14840">MQFLKTLFWALLVGVVVAFSLNNMTMVPVRLWGSVVADVNLPLLLIITFLLGFVPAYLSLVTVRWRARQRIAATERALADLRAVQATPPAALAPGDVPAARVVPAPAPAVTPVNAVDAPVTDNALGEHPIAPGTISQDRS</sequence>
<keyword evidence="2" id="KW-0812">Transmembrane</keyword>
<evidence type="ECO:0000259" key="5">
    <source>
        <dbReference type="Pfam" id="PF06305"/>
    </source>
</evidence>
<reference evidence="6 7" key="1">
    <citation type="submission" date="2019-01" db="EMBL/GenBank/DDBJ databases">
        <title>Sphingomonas mucosissima sp. nov. and Sphingomonas desiccabilis sp. nov., from biological soil crusts in the Colorado Plateau, USA.</title>
        <authorList>
            <person name="Zhu D."/>
        </authorList>
    </citation>
    <scope>NUCLEOTIDE SEQUENCE [LARGE SCALE GENOMIC DNA]</scope>
    <source>
        <strain evidence="6 7">CP1D</strain>
    </source>
</reference>
<proteinExistence type="predicted"/>
<evidence type="ECO:0000256" key="4">
    <source>
        <dbReference type="ARBA" id="ARBA00023136"/>
    </source>
</evidence>
<keyword evidence="4" id="KW-0472">Membrane</keyword>
<comment type="caution">
    <text evidence="6">The sequence shown here is derived from an EMBL/GenBank/DDBJ whole genome shotgun (WGS) entry which is preliminary data.</text>
</comment>
<dbReference type="OrthoDB" id="7595841at2"/>
<protein>
    <submittedName>
        <fullName evidence="6">LapA family protein</fullName>
    </submittedName>
</protein>
<evidence type="ECO:0000256" key="1">
    <source>
        <dbReference type="ARBA" id="ARBA00022475"/>
    </source>
</evidence>
<evidence type="ECO:0000313" key="7">
    <source>
        <dbReference type="Proteomes" id="UP000292347"/>
    </source>
</evidence>
<keyword evidence="7" id="KW-1185">Reference proteome</keyword>
<evidence type="ECO:0000256" key="2">
    <source>
        <dbReference type="ARBA" id="ARBA00022692"/>
    </source>
</evidence>
<keyword evidence="1" id="KW-1003">Cell membrane</keyword>
<dbReference type="RefSeq" id="WP_129340803.1">
    <property type="nucleotide sequence ID" value="NZ_JACIDD010000001.1"/>
</dbReference>
<gene>
    <name evidence="6" type="ORF">EO081_05080</name>
</gene>
<evidence type="ECO:0000256" key="3">
    <source>
        <dbReference type="ARBA" id="ARBA00022989"/>
    </source>
</evidence>
<evidence type="ECO:0000313" key="6">
    <source>
        <dbReference type="EMBL" id="RXZ35024.1"/>
    </source>
</evidence>
<name>A0A4Q2J0H5_9SPHN</name>
<dbReference type="GO" id="GO:0005886">
    <property type="term" value="C:plasma membrane"/>
    <property type="evidence" value="ECO:0007669"/>
    <property type="project" value="InterPro"/>
</dbReference>
<dbReference type="Pfam" id="PF06305">
    <property type="entry name" value="LapA_dom"/>
    <property type="match status" value="1"/>
</dbReference>
<organism evidence="6 7">
    <name type="scientific">Sphingomonas desiccabilis</name>
    <dbReference type="NCBI Taxonomy" id="429134"/>
    <lineage>
        <taxon>Bacteria</taxon>
        <taxon>Pseudomonadati</taxon>
        <taxon>Pseudomonadota</taxon>
        <taxon>Alphaproteobacteria</taxon>
        <taxon>Sphingomonadales</taxon>
        <taxon>Sphingomonadaceae</taxon>
        <taxon>Sphingomonas</taxon>
    </lineage>
</organism>
<feature type="domain" description="Lipopolysaccharide assembly protein A" evidence="5">
    <location>
        <begin position="22"/>
        <end position="82"/>
    </location>
</feature>
<keyword evidence="3" id="KW-1133">Transmembrane helix</keyword>
<dbReference type="EMBL" id="SDPT01000001">
    <property type="protein sequence ID" value="RXZ35024.1"/>
    <property type="molecule type" value="Genomic_DNA"/>
</dbReference>
<dbReference type="InterPro" id="IPR010445">
    <property type="entry name" value="LapA_dom"/>
</dbReference>
<dbReference type="AlphaFoldDB" id="A0A4Q2J0H5"/>